<dbReference type="EMBL" id="JAKJPO010000005">
    <property type="protein sequence ID" value="MCF7222205.1"/>
    <property type="molecule type" value="Genomic_DNA"/>
</dbReference>
<dbReference type="InterPro" id="IPR036942">
    <property type="entry name" value="Beta-barrel_TonB_sf"/>
</dbReference>
<keyword evidence="3 8" id="KW-1134">Transmembrane beta strand</keyword>
<feature type="domain" description="TonB-dependent receptor-like beta-barrel" evidence="11">
    <location>
        <begin position="257"/>
        <end position="671"/>
    </location>
</feature>
<evidence type="ECO:0000256" key="5">
    <source>
        <dbReference type="ARBA" id="ARBA00023077"/>
    </source>
</evidence>
<keyword evidence="6 8" id="KW-0472">Membrane</keyword>
<evidence type="ECO:0000259" key="11">
    <source>
        <dbReference type="Pfam" id="PF00593"/>
    </source>
</evidence>
<evidence type="ECO:0000256" key="10">
    <source>
        <dbReference type="SAM" id="SignalP"/>
    </source>
</evidence>
<reference evidence="13" key="2">
    <citation type="submission" date="2022-01" db="EMBL/GenBank/DDBJ databases">
        <authorList>
            <person name="Zhou L.Y."/>
        </authorList>
    </citation>
    <scope>NUCLEOTIDE SEQUENCE</scope>
    <source>
        <strain evidence="13">TLK-CK17</strain>
    </source>
</reference>
<evidence type="ECO:0000256" key="8">
    <source>
        <dbReference type="PROSITE-ProRule" id="PRU01360"/>
    </source>
</evidence>
<dbReference type="InterPro" id="IPR039426">
    <property type="entry name" value="TonB-dep_rcpt-like"/>
</dbReference>
<sequence length="708" mass="76474">MNACRRALRRPSPSPSPWWLLVALFLALPAAAQQDDDAATLDTVQVLGPPRPLQAFPGAVDTVDGATLRAGQRQVSLAETLVRVPGIGVLDRQNYAQDLQIQSRGFGARSTFGIRGIRLVVDGIPSSALDGQGQAANFPLGALDRVQVLRGPLALQYGNAAGGAIVAETALDGPGGPRVEGWLGGHGSHRLQAGYEQADADSPWRWQALGSHFATDGERPHSAAERAQLDAVAQWAPDERRRLRLAAGALRQPDTEDPLGLTRAQWREDPHGTAPNALAFDTRKRIDNAQLGARWEHDYAPGRSYWIGAHAVGRDVLQYLAVPAFAQQAPTSAGGVIDVGRRSAGLEAGHRWEGARGGLSIGMDAGRLDEDRRGYENFVGDRLGVRGRLRRDEDNTLRNVDAYALGDWTWGEAWSALAGVRRSRLRFSSHDRYLANGDDGGRLTFEETAASLGVARAFGWGEAFASVGRGFETPTVTELSYRSDGGAGFNRELRATRYDSGEIGARWRRADGHASVTLYRIDGRDEIVPAHNQGGRTSYANAGRTRREGIEAGFEGRFGERWSYAVAANWLHARFVSPYAYRVASGGVPVRREVAAGNRVPGVPRAHGYAELAWHGAGDRLGAALELRASDRIAVNDLNDDHAPGYALLALRLQWRAPASGWHGFARVDNLFDRDHAGSVIVNEGNGRYFEPGAGRGFTVGIGWSGGR</sequence>
<dbReference type="PANTHER" id="PTHR30069">
    <property type="entry name" value="TONB-DEPENDENT OUTER MEMBRANE RECEPTOR"/>
    <property type="match status" value="1"/>
</dbReference>
<dbReference type="SUPFAM" id="SSF56935">
    <property type="entry name" value="Porins"/>
    <property type="match status" value="1"/>
</dbReference>
<protein>
    <submittedName>
        <fullName evidence="13">TonB-dependent receptor</fullName>
    </submittedName>
</protein>
<dbReference type="RefSeq" id="WP_237054636.1">
    <property type="nucleotide sequence ID" value="NZ_JAKJPO010000005.1"/>
</dbReference>
<evidence type="ECO:0000256" key="4">
    <source>
        <dbReference type="ARBA" id="ARBA00022692"/>
    </source>
</evidence>
<evidence type="ECO:0000256" key="6">
    <source>
        <dbReference type="ARBA" id="ARBA00023136"/>
    </source>
</evidence>
<gene>
    <name evidence="13" type="ORF">L3V18_10465</name>
</gene>
<dbReference type="PROSITE" id="PS52016">
    <property type="entry name" value="TONB_DEPENDENT_REC_3"/>
    <property type="match status" value="1"/>
</dbReference>
<dbReference type="Gene3D" id="2.40.170.20">
    <property type="entry name" value="TonB-dependent receptor, beta-barrel domain"/>
    <property type="match status" value="1"/>
</dbReference>
<comment type="caution">
    <text evidence="13">The sequence shown here is derived from an EMBL/GenBank/DDBJ whole genome shotgun (WGS) entry which is preliminary data.</text>
</comment>
<reference evidence="13" key="1">
    <citation type="submission" date="2022-01" db="EMBL/GenBank/DDBJ databases">
        <title>Lysobacter chinensis sp. nov., a bacterium isolated from cow dung compost.</title>
        <authorList>
            <person name="Liu Y."/>
        </authorList>
    </citation>
    <scope>NUCLEOTIDE SEQUENCE</scope>
    <source>
        <strain evidence="13">TLK-CK17</strain>
    </source>
</reference>
<dbReference type="Pfam" id="PF00593">
    <property type="entry name" value="TonB_dep_Rec_b-barrel"/>
    <property type="match status" value="1"/>
</dbReference>
<keyword evidence="10" id="KW-0732">Signal</keyword>
<evidence type="ECO:0000256" key="2">
    <source>
        <dbReference type="ARBA" id="ARBA00022448"/>
    </source>
</evidence>
<name>A0ABS9HTI5_9GAMM</name>
<dbReference type="InterPro" id="IPR000531">
    <property type="entry name" value="Beta-barrel_TonB"/>
</dbReference>
<keyword evidence="13" id="KW-0675">Receptor</keyword>
<evidence type="ECO:0000256" key="9">
    <source>
        <dbReference type="RuleBase" id="RU003357"/>
    </source>
</evidence>
<keyword evidence="4 8" id="KW-0812">Transmembrane</keyword>
<evidence type="ECO:0000313" key="13">
    <source>
        <dbReference type="EMBL" id="MCF7222205.1"/>
    </source>
</evidence>
<dbReference type="PANTHER" id="PTHR30069:SF28">
    <property type="entry name" value="TONB-DEPENDENT RECEPTOR YNCD-RELATED"/>
    <property type="match status" value="1"/>
</dbReference>
<dbReference type="Gene3D" id="2.170.130.10">
    <property type="entry name" value="TonB-dependent receptor, plug domain"/>
    <property type="match status" value="1"/>
</dbReference>
<keyword evidence="2 8" id="KW-0813">Transport</keyword>
<feature type="signal peptide" evidence="10">
    <location>
        <begin position="1"/>
        <end position="32"/>
    </location>
</feature>
<evidence type="ECO:0000313" key="14">
    <source>
        <dbReference type="Proteomes" id="UP001430796"/>
    </source>
</evidence>
<keyword evidence="7 8" id="KW-0998">Cell outer membrane</keyword>
<dbReference type="Pfam" id="PF07715">
    <property type="entry name" value="Plug"/>
    <property type="match status" value="1"/>
</dbReference>
<keyword evidence="5 9" id="KW-0798">TonB box</keyword>
<dbReference type="InterPro" id="IPR012910">
    <property type="entry name" value="Plug_dom"/>
</dbReference>
<organism evidence="13 14">
    <name type="scientific">Marilutibacter chinensis</name>
    <dbReference type="NCBI Taxonomy" id="2912247"/>
    <lineage>
        <taxon>Bacteria</taxon>
        <taxon>Pseudomonadati</taxon>
        <taxon>Pseudomonadota</taxon>
        <taxon>Gammaproteobacteria</taxon>
        <taxon>Lysobacterales</taxon>
        <taxon>Lysobacteraceae</taxon>
        <taxon>Marilutibacter</taxon>
    </lineage>
</organism>
<evidence type="ECO:0000256" key="7">
    <source>
        <dbReference type="ARBA" id="ARBA00023237"/>
    </source>
</evidence>
<proteinExistence type="inferred from homology"/>
<evidence type="ECO:0000256" key="3">
    <source>
        <dbReference type="ARBA" id="ARBA00022452"/>
    </source>
</evidence>
<accession>A0ABS9HTI5</accession>
<dbReference type="InterPro" id="IPR037066">
    <property type="entry name" value="Plug_dom_sf"/>
</dbReference>
<feature type="domain" description="TonB-dependent receptor plug" evidence="12">
    <location>
        <begin position="53"/>
        <end position="163"/>
    </location>
</feature>
<keyword evidence="14" id="KW-1185">Reference proteome</keyword>
<feature type="chain" id="PRO_5047410144" evidence="10">
    <location>
        <begin position="33"/>
        <end position="708"/>
    </location>
</feature>
<evidence type="ECO:0000256" key="1">
    <source>
        <dbReference type="ARBA" id="ARBA00004571"/>
    </source>
</evidence>
<dbReference type="Proteomes" id="UP001430796">
    <property type="component" value="Unassembled WGS sequence"/>
</dbReference>
<comment type="similarity">
    <text evidence="8 9">Belongs to the TonB-dependent receptor family.</text>
</comment>
<evidence type="ECO:0000259" key="12">
    <source>
        <dbReference type="Pfam" id="PF07715"/>
    </source>
</evidence>
<comment type="subcellular location">
    <subcellularLocation>
        <location evidence="1 8">Cell outer membrane</location>
        <topology evidence="1 8">Multi-pass membrane protein</topology>
    </subcellularLocation>
</comment>